<feature type="region of interest" description="Disordered" evidence="1">
    <location>
        <begin position="149"/>
        <end position="176"/>
    </location>
</feature>
<proteinExistence type="predicted"/>
<keyword evidence="3" id="KW-1185">Reference proteome</keyword>
<gene>
    <name evidence="2" type="ORF">Sango_0652600</name>
</gene>
<dbReference type="AlphaFoldDB" id="A0AAE2C2B7"/>
<evidence type="ECO:0000256" key="1">
    <source>
        <dbReference type="SAM" id="MobiDB-lite"/>
    </source>
</evidence>
<protein>
    <submittedName>
        <fullName evidence="2">Uncharacterized protein</fullName>
    </submittedName>
</protein>
<name>A0AAE2C2B7_9LAMI</name>
<dbReference type="EMBL" id="JACGWL010000003">
    <property type="protein sequence ID" value="KAK4406461.1"/>
    <property type="molecule type" value="Genomic_DNA"/>
</dbReference>
<evidence type="ECO:0000313" key="2">
    <source>
        <dbReference type="EMBL" id="KAK4406461.1"/>
    </source>
</evidence>
<sequence>MSSGTPPKPRGRGRGHGRGPSLPVADTQIGGTVCRPSPPPPTTPPSVAPQTLDDVELSGASPAPEEAGQQSTLPVATPAQPPPVPPPSARQLPIGGTMAMSPCFKSSTCSPRSTSERSSPSPSPAWSGYYSWPTRSGSKAYWASKGFHQESSKNKTNRAANPTASSTVYHGGSSSIGMHKRKLEAELGVPPTQMEVFERCYKTKEDGGWSSPRATEEKFQKLLEEHQPQPTVDEGRTVAESKASVSMTEQQMWLAAARGKVKGRVFGLNSETYFSSRTYTSLLSPPPTLPQPPLNSAVEDRIGRLKEMMANMIVIMREIRASSSIA</sequence>
<dbReference type="InterPro" id="IPR004252">
    <property type="entry name" value="Probable_transposase_24"/>
</dbReference>
<evidence type="ECO:0000313" key="3">
    <source>
        <dbReference type="Proteomes" id="UP001289374"/>
    </source>
</evidence>
<reference evidence="2" key="1">
    <citation type="submission" date="2020-06" db="EMBL/GenBank/DDBJ databases">
        <authorList>
            <person name="Li T."/>
            <person name="Hu X."/>
            <person name="Zhang T."/>
            <person name="Song X."/>
            <person name="Zhang H."/>
            <person name="Dai N."/>
            <person name="Sheng W."/>
            <person name="Hou X."/>
            <person name="Wei L."/>
        </authorList>
    </citation>
    <scope>NUCLEOTIDE SEQUENCE</scope>
    <source>
        <strain evidence="2">K16</strain>
        <tissue evidence="2">Leaf</tissue>
    </source>
</reference>
<feature type="region of interest" description="Disordered" evidence="1">
    <location>
        <begin position="1"/>
        <end position="130"/>
    </location>
</feature>
<reference evidence="2" key="2">
    <citation type="journal article" date="2024" name="Plant">
        <title>Genomic evolution and insights into agronomic trait innovations of Sesamum species.</title>
        <authorList>
            <person name="Miao H."/>
            <person name="Wang L."/>
            <person name="Qu L."/>
            <person name="Liu H."/>
            <person name="Sun Y."/>
            <person name="Le M."/>
            <person name="Wang Q."/>
            <person name="Wei S."/>
            <person name="Zheng Y."/>
            <person name="Lin W."/>
            <person name="Duan Y."/>
            <person name="Cao H."/>
            <person name="Xiong S."/>
            <person name="Wang X."/>
            <person name="Wei L."/>
            <person name="Li C."/>
            <person name="Ma Q."/>
            <person name="Ju M."/>
            <person name="Zhao R."/>
            <person name="Li G."/>
            <person name="Mu C."/>
            <person name="Tian Q."/>
            <person name="Mei H."/>
            <person name="Zhang T."/>
            <person name="Gao T."/>
            <person name="Zhang H."/>
        </authorList>
    </citation>
    <scope>NUCLEOTIDE SEQUENCE</scope>
    <source>
        <strain evidence="2">K16</strain>
    </source>
</reference>
<dbReference type="Pfam" id="PF03004">
    <property type="entry name" value="Transposase_24"/>
    <property type="match status" value="1"/>
</dbReference>
<feature type="compositionally biased region" description="Pro residues" evidence="1">
    <location>
        <begin position="36"/>
        <end position="47"/>
    </location>
</feature>
<dbReference type="Proteomes" id="UP001289374">
    <property type="component" value="Unassembled WGS sequence"/>
</dbReference>
<feature type="compositionally biased region" description="Pro residues" evidence="1">
    <location>
        <begin position="79"/>
        <end position="88"/>
    </location>
</feature>
<accession>A0AAE2C2B7</accession>
<comment type="caution">
    <text evidence="2">The sequence shown here is derived from an EMBL/GenBank/DDBJ whole genome shotgun (WGS) entry which is preliminary data.</text>
</comment>
<organism evidence="2 3">
    <name type="scientific">Sesamum angolense</name>
    <dbReference type="NCBI Taxonomy" id="2727404"/>
    <lineage>
        <taxon>Eukaryota</taxon>
        <taxon>Viridiplantae</taxon>
        <taxon>Streptophyta</taxon>
        <taxon>Embryophyta</taxon>
        <taxon>Tracheophyta</taxon>
        <taxon>Spermatophyta</taxon>
        <taxon>Magnoliopsida</taxon>
        <taxon>eudicotyledons</taxon>
        <taxon>Gunneridae</taxon>
        <taxon>Pentapetalae</taxon>
        <taxon>asterids</taxon>
        <taxon>lamiids</taxon>
        <taxon>Lamiales</taxon>
        <taxon>Pedaliaceae</taxon>
        <taxon>Sesamum</taxon>
    </lineage>
</organism>
<feature type="compositionally biased region" description="Polar residues" evidence="1">
    <location>
        <begin position="157"/>
        <end position="176"/>
    </location>
</feature>
<feature type="compositionally biased region" description="Low complexity" evidence="1">
    <location>
        <begin position="106"/>
        <end position="130"/>
    </location>
</feature>